<evidence type="ECO:0000256" key="2">
    <source>
        <dbReference type="ARBA" id="ARBA00010559"/>
    </source>
</evidence>
<dbReference type="GO" id="GO:0034455">
    <property type="term" value="C:t-UTP complex"/>
    <property type="evidence" value="ECO:0007669"/>
    <property type="project" value="TreeGrafter"/>
</dbReference>
<sequence length="2182" mass="243207">MATSIASQLQAIRSLVQSDSHSLKRPFSRPSILFDPKEAADIDLQSIFNIALEGVYVVLMRSKCEYKVVQLVYNLSISMLPYFTELVREVYGNKLSEVRLWTFCLEVLISADERFRNYKNDLFSHRSKELDRELMGIEQNNQLNSSIASYLKLLSGYFHLPSALKTIEYLIRRHKVHVYNTEELILCALPFHDTHEFVRIVQILDTRNNTKWGFLDGVKVSGAPPPRTVIVQQCIRDKGILEVLSNYASPSKKFQPSRHVIGFCTAVFVEVLGSSVTVNDDVVKRILPYVVSGLQSGIKGISDHKAGSLMIVGLLGNRAALAPKLLNSLIRSVAEVAREEAKELTDLQWFRLSIIALINLVQSQNVDILPTKALEILKEIRDLAEVLLELSREFNIEKFLLVLLDSLINCSSSDEYCQRALLSIIEKVPISGSVYHVVTKILSTCVKLSQKTGDSASSVSAGWAKKIMIIVNTKYPSALRGAVQHFLQDNKAHSMKDDKLYKVLCKMLDGNLDSSHGISDSKIWFALHHPKADVRRATLLDLNSSGMLKTKAVASESLIDIEEAILRQLDDKDLTVVQAALSIDGLQNAIDSSKLLDALQKVLRKCFGMLVSGSTENISLTVNVCVICLKNAISYFHDLSGYLNKVASMIFPLLLVLLQTQHLNLKALGLVEKINWPLYQNIAVSSPGELTSIPGSLSSINLRTINNMAENFMVQPEDHIAWFVDNCSDLELSKTLFFFVVLQSLLIKPKGDDFSALFESVFPILKAEWKSLVTAGDVPLEEFNSEMLDWDCSAFFDHLSVASLGPLNTKLLVCIFWRLLSALISVVPSDIILDDDNKWVSRIKDLFVFFATSQFKNSFNEHLHYLAAHCKISPARLLSKFFTGEGVPVAVQVESLQCYTFLCSLSQDRWQIELLAEFPSVLVPLAGDNQTIRIAAMNCIDGLHALWCRIEPPGKKNGSNFLGECNFLGELLRLMDEQKTLILSDRKFLPSLFASMLSLSCHNILVPQNIENRFDQPAKEKILGFILRSVPKFSNYGKLMILSLLKGIGSVIMHVKEYCDVLDTSCQKLSKTEIQIKCLLLESCVMSYSSGGNDLQGHLLKALQLDATTSDDPAYVEPCITVLNKLHNEFYKGLKNEVKELLFCELVFLCRNANGAIQSATRDAIMRIDIDFSTVGHMLDLIIKHENFVGSSMYEKTAKKQKLTVNQDADLPPSDICGGVDPVYVISSLLDVLLLKKDITSRDLLLGPLFKLLSTVFSKEWVNNALSLETTLSQPLSSSSEAHTAIICHIQQTLLIILEDIVRSFKSIAPLKGKIANVIDIKLLIECARTSNDVATRNHVFSLLATVTRVLPEEVLGHILDIIEIIGQSAVIQIDTHSKHVFEDLISAIVPCWLSKTDDVEKLLKIFVDILPEIVEHRRLSIVLYLLRTLGEGKSLASLLSLLLSSLVSRKATSFLNSETTDALAFYTREWEFNFAVQICEQYTSINWLPALVAVFEQNGISNIGQGQFLELFLAMQLTLQKFQEPEFVLKLESGEDTDVIQRALGQLMEQIVFLLHVVDARKKQLNLPVIVRKELKEIMRAVVRNITLVMTPSAYFKSIINLLQHADKNVGKKALGLLCETARSHKNVSLKLKDKKGSRSNPSFSWLHMNESSQESLNNMCLEIIRVLDDSSDVSLKVAAVSALEILADRFSSNSSIFSVCLGPVTRCITSNIPVVTSSCLRATAALVNVLGPKALAELPQIMDSVMKSSRQVLSKSDTKPKTNEVLSASNESHLFSVLITLEAVVDKLGGFLNPYLTNIMELLVLHPEYVSGIDAKLESRAHGVRKLLAEKIPVRLVLPPLLKLYSAAIEAGDNSLTIVFDMLATLVGTMDRSSIVAFHAKVFEFCLVALDLRFQSPPSVQNIDAVEKNVINAMVALTLKLTESMFKPLFVKSIEWAESEVDETASAGNVDRAISFYAMVNKLAESHRSLFVPYFKHLLGNCVHHLDDGGDVKASGLNRKKKKAKTQEGDSVSIKSWHLRTLVLSSLHKCFLYDTGNLKFLDSSNFQVLLKPTVSQLIVDPPASLEDSTNIPSVKEVDDLLVVSIGQMAVTAGSDLLWKPLNHEVLMHTRSEKLRPRILGLRIVKYLVENLKEEYLVLLAETIPFLGELLEDVDLSVKTLAQEILQEMESMSGESLRQYL</sequence>
<dbReference type="GO" id="GO:0030515">
    <property type="term" value="F:snoRNA binding"/>
    <property type="evidence" value="ECO:0007669"/>
    <property type="project" value="TreeGrafter"/>
</dbReference>
<evidence type="ECO:0000256" key="5">
    <source>
        <dbReference type="ARBA" id="ARBA00023242"/>
    </source>
</evidence>
<dbReference type="SUPFAM" id="SSF48371">
    <property type="entry name" value="ARM repeat"/>
    <property type="match status" value="1"/>
</dbReference>
<dbReference type="EMBL" id="CAXHTB010000006">
    <property type="protein sequence ID" value="CAL0307406.1"/>
    <property type="molecule type" value="Genomic_DNA"/>
</dbReference>
<accession>A0AAV1WER1</accession>
<keyword evidence="4" id="KW-0698">rRNA processing</keyword>
<evidence type="ECO:0000256" key="6">
    <source>
        <dbReference type="ARBA" id="ARBA00023274"/>
    </source>
</evidence>
<dbReference type="InterPro" id="IPR040191">
    <property type="entry name" value="UTP10"/>
</dbReference>
<keyword evidence="6" id="KW-0687">Ribonucleoprotein</keyword>
<dbReference type="PANTHER" id="PTHR13457:SF1">
    <property type="entry name" value="HEAT REPEAT-CONTAINING PROTEIN 1"/>
    <property type="match status" value="1"/>
</dbReference>
<evidence type="ECO:0000256" key="1">
    <source>
        <dbReference type="ARBA" id="ARBA00004604"/>
    </source>
</evidence>
<keyword evidence="9" id="KW-1185">Reference proteome</keyword>
<evidence type="ECO:0000313" key="9">
    <source>
        <dbReference type="Proteomes" id="UP001497480"/>
    </source>
</evidence>
<proteinExistence type="inferred from homology"/>
<dbReference type="PANTHER" id="PTHR13457">
    <property type="entry name" value="BAP28"/>
    <property type="match status" value="1"/>
</dbReference>
<dbReference type="Pfam" id="PF23243">
    <property type="entry name" value="HEAT_HEATR1"/>
    <property type="match status" value="1"/>
</dbReference>
<evidence type="ECO:0000313" key="8">
    <source>
        <dbReference type="EMBL" id="CAL0307406.1"/>
    </source>
</evidence>
<dbReference type="InterPro" id="IPR012954">
    <property type="entry name" value="BP28_C_dom"/>
</dbReference>
<dbReference type="SMART" id="SM01036">
    <property type="entry name" value="BP28CT"/>
    <property type="match status" value="1"/>
</dbReference>
<comment type="caution">
    <text evidence="8">The sequence shown here is derived from an EMBL/GenBank/DDBJ whole genome shotgun (WGS) entry which is preliminary data.</text>
</comment>
<dbReference type="InterPro" id="IPR022125">
    <property type="entry name" value="U3snoRNP10_N"/>
</dbReference>
<dbReference type="GO" id="GO:0045943">
    <property type="term" value="P:positive regulation of transcription by RNA polymerase I"/>
    <property type="evidence" value="ECO:0007669"/>
    <property type="project" value="TreeGrafter"/>
</dbReference>
<comment type="similarity">
    <text evidence="2">Belongs to the HEATR1/UTP10 family.</text>
</comment>
<protein>
    <recommendedName>
        <fullName evidence="7">BP28 C-terminal domain-containing protein</fullName>
    </recommendedName>
</protein>
<dbReference type="InterPro" id="IPR056473">
    <property type="entry name" value="HEAT_Utp10/HEAT1"/>
</dbReference>
<dbReference type="Proteomes" id="UP001497480">
    <property type="component" value="Unassembled WGS sequence"/>
</dbReference>
<gene>
    <name evidence="8" type="ORF">LLUT_LOCUS8466</name>
</gene>
<name>A0AAV1WER1_LUPLU</name>
<reference evidence="8 9" key="1">
    <citation type="submission" date="2024-03" db="EMBL/GenBank/DDBJ databases">
        <authorList>
            <person name="Martinez-Hernandez J."/>
        </authorList>
    </citation>
    <scope>NUCLEOTIDE SEQUENCE [LARGE SCALE GENOMIC DNA]</scope>
</reference>
<dbReference type="Pfam" id="PF12397">
    <property type="entry name" value="U3snoRNP10"/>
    <property type="match status" value="1"/>
</dbReference>
<evidence type="ECO:0000256" key="3">
    <source>
        <dbReference type="ARBA" id="ARBA00022517"/>
    </source>
</evidence>
<feature type="domain" description="BP28 C-terminal" evidence="7">
    <location>
        <begin position="1874"/>
        <end position="2040"/>
    </location>
</feature>
<keyword evidence="5" id="KW-0539">Nucleus</keyword>
<comment type="subcellular location">
    <subcellularLocation>
        <location evidence="1">Nucleus</location>
        <location evidence="1">Nucleolus</location>
    </subcellularLocation>
</comment>
<dbReference type="Pfam" id="PF24477">
    <property type="entry name" value="ARM_At3g06530"/>
    <property type="match status" value="1"/>
</dbReference>
<dbReference type="InterPro" id="IPR056384">
    <property type="entry name" value="ARM_At3g06530"/>
</dbReference>
<evidence type="ECO:0000256" key="4">
    <source>
        <dbReference type="ARBA" id="ARBA00022552"/>
    </source>
</evidence>
<evidence type="ECO:0000259" key="7">
    <source>
        <dbReference type="SMART" id="SM01036"/>
    </source>
</evidence>
<dbReference type="GO" id="GO:0000462">
    <property type="term" value="P:maturation of SSU-rRNA from tricistronic rRNA transcript (SSU-rRNA, 5.8S rRNA, LSU-rRNA)"/>
    <property type="evidence" value="ECO:0007669"/>
    <property type="project" value="TreeGrafter"/>
</dbReference>
<dbReference type="GO" id="GO:0032040">
    <property type="term" value="C:small-subunit processome"/>
    <property type="evidence" value="ECO:0007669"/>
    <property type="project" value="TreeGrafter"/>
</dbReference>
<organism evidence="8 9">
    <name type="scientific">Lupinus luteus</name>
    <name type="common">European yellow lupine</name>
    <dbReference type="NCBI Taxonomy" id="3873"/>
    <lineage>
        <taxon>Eukaryota</taxon>
        <taxon>Viridiplantae</taxon>
        <taxon>Streptophyta</taxon>
        <taxon>Embryophyta</taxon>
        <taxon>Tracheophyta</taxon>
        <taxon>Spermatophyta</taxon>
        <taxon>Magnoliopsida</taxon>
        <taxon>eudicotyledons</taxon>
        <taxon>Gunneridae</taxon>
        <taxon>Pentapetalae</taxon>
        <taxon>rosids</taxon>
        <taxon>fabids</taxon>
        <taxon>Fabales</taxon>
        <taxon>Fabaceae</taxon>
        <taxon>Papilionoideae</taxon>
        <taxon>50 kb inversion clade</taxon>
        <taxon>genistoids sensu lato</taxon>
        <taxon>core genistoids</taxon>
        <taxon>Genisteae</taxon>
        <taxon>Lupinus</taxon>
    </lineage>
</organism>
<dbReference type="Pfam" id="PF08146">
    <property type="entry name" value="BP28CT"/>
    <property type="match status" value="1"/>
</dbReference>
<dbReference type="InterPro" id="IPR016024">
    <property type="entry name" value="ARM-type_fold"/>
</dbReference>
<keyword evidence="3" id="KW-0690">Ribosome biogenesis</keyword>
<dbReference type="GO" id="GO:0030686">
    <property type="term" value="C:90S preribosome"/>
    <property type="evidence" value="ECO:0007669"/>
    <property type="project" value="TreeGrafter"/>
</dbReference>